<dbReference type="FunFam" id="3.40.50.2000:FF:000036">
    <property type="entry name" value="Alpha,alpha-trehalose-phosphate synthase subunit Tps2"/>
    <property type="match status" value="1"/>
</dbReference>
<dbReference type="GO" id="GO:0005992">
    <property type="term" value="P:trehalose biosynthetic process"/>
    <property type="evidence" value="ECO:0007669"/>
    <property type="project" value="InterPro"/>
</dbReference>
<dbReference type="InterPro" id="IPR006379">
    <property type="entry name" value="HAD-SF_hydro_IIB"/>
</dbReference>
<dbReference type="SUPFAM" id="SSF53756">
    <property type="entry name" value="UDP-Glycosyltransferase/glycogen phosphorylase"/>
    <property type="match status" value="1"/>
</dbReference>
<dbReference type="InterPro" id="IPR000795">
    <property type="entry name" value="T_Tr_GTP-bd_dom"/>
</dbReference>
<dbReference type="PRINTS" id="PR00315">
    <property type="entry name" value="ELONGATNFCT"/>
</dbReference>
<comment type="function">
    <text evidence="8">Mitochondrial GTPase that mediates the disassembly of ribosomes from messenger RNA at the termination of mitochondrial protein biosynthesis. Not involved in the GTP-dependent ribosomal translocation step during translation elongation.</text>
</comment>
<evidence type="ECO:0000313" key="11">
    <source>
        <dbReference type="Proteomes" id="UP000242875"/>
    </source>
</evidence>
<evidence type="ECO:0000256" key="6">
    <source>
        <dbReference type="ARBA" id="ARBA00023134"/>
    </source>
</evidence>
<dbReference type="InterPro" id="IPR005517">
    <property type="entry name" value="Transl_elong_EFG/EF2_IV"/>
</dbReference>
<dbReference type="Pfam" id="PF00982">
    <property type="entry name" value="Glyco_transf_20"/>
    <property type="match status" value="1"/>
</dbReference>
<dbReference type="SUPFAM" id="SSF50447">
    <property type="entry name" value="Translation proteins"/>
    <property type="match status" value="1"/>
</dbReference>
<dbReference type="Proteomes" id="UP000242875">
    <property type="component" value="Unassembled WGS sequence"/>
</dbReference>
<dbReference type="PROSITE" id="PS00301">
    <property type="entry name" value="G_TR_1"/>
    <property type="match status" value="1"/>
</dbReference>
<dbReference type="SUPFAM" id="SSF52540">
    <property type="entry name" value="P-loop containing nucleoside triphosphate hydrolases"/>
    <property type="match status" value="1"/>
</dbReference>
<dbReference type="FunFam" id="3.40.50.1000:FF:000052">
    <property type="entry name" value="Alpha,alpha-trehalose-phosphate synthase [UDP-forming] 6"/>
    <property type="match status" value="1"/>
</dbReference>
<dbReference type="NCBIfam" id="TIGR01484">
    <property type="entry name" value="HAD-SF-IIB"/>
    <property type="match status" value="1"/>
</dbReference>
<dbReference type="InterPro" id="IPR053905">
    <property type="entry name" value="EF-G-like_DII"/>
</dbReference>
<dbReference type="OrthoDB" id="755951at2759"/>
<dbReference type="InterPro" id="IPR014721">
    <property type="entry name" value="Ribsml_uS5_D2-typ_fold_subgr"/>
</dbReference>
<comment type="function">
    <text evidence="7">Catalyzes the GTP-dependent ribosomal translocation step during translation elongation. During this step, the ribosome changes from the pre-translocational (PRE) to the post-translocational (POST) state as the newly formed A-site-bound peptidyl-tRNA and P-site-bound deacylated tRNA move to the P and E sites, respectively. Catalyzes the coordinated movement of the two tRNA molecules, the mRNA and conformational changes in the ribosome.</text>
</comment>
<dbReference type="Gene3D" id="3.40.50.300">
    <property type="entry name" value="P-loop containing nucleotide triphosphate hydrolases"/>
    <property type="match status" value="1"/>
</dbReference>
<dbReference type="PROSITE" id="PS51722">
    <property type="entry name" value="G_TR_2"/>
    <property type="match status" value="1"/>
</dbReference>
<dbReference type="InterPro" id="IPR023214">
    <property type="entry name" value="HAD_sf"/>
</dbReference>
<dbReference type="Pfam" id="PF02358">
    <property type="entry name" value="Trehalose_PPase"/>
    <property type="match status" value="1"/>
</dbReference>
<dbReference type="InterPro" id="IPR001830">
    <property type="entry name" value="Glyco_trans_20"/>
</dbReference>
<dbReference type="Pfam" id="PF22042">
    <property type="entry name" value="EF-G_D2"/>
    <property type="match status" value="1"/>
</dbReference>
<dbReference type="NCBIfam" id="NF011071">
    <property type="entry name" value="PRK14501.1"/>
    <property type="match status" value="1"/>
</dbReference>
<dbReference type="Gene3D" id="2.40.30.10">
    <property type="entry name" value="Translation factors"/>
    <property type="match status" value="1"/>
</dbReference>
<evidence type="ECO:0000256" key="4">
    <source>
        <dbReference type="ARBA" id="ARBA00022917"/>
    </source>
</evidence>
<dbReference type="HAMAP" id="MF_03059">
    <property type="entry name" value="mEF_G_2"/>
    <property type="match status" value="1"/>
</dbReference>
<dbReference type="Gene3D" id="3.40.50.1000">
    <property type="entry name" value="HAD superfamily/HAD-like"/>
    <property type="match status" value="2"/>
</dbReference>
<evidence type="ECO:0000259" key="9">
    <source>
        <dbReference type="PROSITE" id="PS51722"/>
    </source>
</evidence>
<dbReference type="GO" id="GO:0005759">
    <property type="term" value="C:mitochondrial matrix"/>
    <property type="evidence" value="ECO:0007669"/>
    <property type="project" value="UniProtKB-ARBA"/>
</dbReference>
<dbReference type="Gene3D" id="3.40.50.2000">
    <property type="entry name" value="Glycogen Phosphorylase B"/>
    <property type="match status" value="2"/>
</dbReference>
<dbReference type="SUPFAM" id="SSF54211">
    <property type="entry name" value="Ribosomal protein S5 domain 2-like"/>
    <property type="match status" value="1"/>
</dbReference>
<dbReference type="SUPFAM" id="SSF54980">
    <property type="entry name" value="EF-G C-terminal domain-like"/>
    <property type="match status" value="2"/>
</dbReference>
<dbReference type="CDD" id="cd01627">
    <property type="entry name" value="HAD_TPP"/>
    <property type="match status" value="1"/>
</dbReference>
<dbReference type="GO" id="GO:0032790">
    <property type="term" value="P:ribosome disassembly"/>
    <property type="evidence" value="ECO:0007669"/>
    <property type="project" value="UniProtKB-UniRule"/>
</dbReference>
<dbReference type="InterPro" id="IPR035647">
    <property type="entry name" value="EFG_III/V"/>
</dbReference>
<dbReference type="SMART" id="SM00838">
    <property type="entry name" value="EFG_C"/>
    <property type="match status" value="1"/>
</dbReference>
<reference evidence="10 11" key="1">
    <citation type="journal article" date="2017" name="Mycologia">
        <title>Bifiguratus adelaidae, gen. et sp. nov., a new member of Mucoromycotina in endophytic and soil-dwelling habitats.</title>
        <authorList>
            <person name="Torres-Cruz T.J."/>
            <person name="Billingsley Tobias T.L."/>
            <person name="Almatruk M."/>
            <person name="Hesse C."/>
            <person name="Kuske C.R."/>
            <person name="Desiro A."/>
            <person name="Benucci G.M."/>
            <person name="Bonito G."/>
            <person name="Stajich J.E."/>
            <person name="Dunlap C."/>
            <person name="Arnold A.E."/>
            <person name="Porras-Alfaro A."/>
        </authorList>
    </citation>
    <scope>NUCLEOTIDE SEQUENCE [LARGE SCALE GENOMIC DNA]</scope>
    <source>
        <strain evidence="10 11">AZ0501</strain>
    </source>
</reference>
<feature type="domain" description="Tr-type G" evidence="9">
    <location>
        <begin position="821"/>
        <end position="1104"/>
    </location>
</feature>
<dbReference type="InterPro" id="IPR000640">
    <property type="entry name" value="EFG_V-like"/>
</dbReference>
<dbReference type="GO" id="GO:0003924">
    <property type="term" value="F:GTPase activity"/>
    <property type="evidence" value="ECO:0007669"/>
    <property type="project" value="UniProtKB-UniRule"/>
</dbReference>
<dbReference type="EMBL" id="MVBO01000087">
    <property type="protein sequence ID" value="OZJ03390.1"/>
    <property type="molecule type" value="Genomic_DNA"/>
</dbReference>
<evidence type="ECO:0000256" key="5">
    <source>
        <dbReference type="ARBA" id="ARBA00023128"/>
    </source>
</evidence>
<dbReference type="InterPro" id="IPR009022">
    <property type="entry name" value="EFG_III"/>
</dbReference>
<dbReference type="NCBIfam" id="TIGR00685">
    <property type="entry name" value="T6PP"/>
    <property type="match status" value="1"/>
</dbReference>
<evidence type="ECO:0000256" key="2">
    <source>
        <dbReference type="ARBA" id="ARBA00006330"/>
    </source>
</evidence>
<keyword evidence="4 8" id="KW-0648">Protein biosynthesis</keyword>
<evidence type="ECO:0000256" key="8">
    <source>
        <dbReference type="HAMAP-Rule" id="MF_03059"/>
    </source>
</evidence>
<keyword evidence="3 8" id="KW-0547">Nucleotide-binding</keyword>
<name>A0A261XYF6_9FUNG</name>
<dbReference type="PANTHER" id="PTHR43261">
    <property type="entry name" value="TRANSLATION ELONGATION FACTOR G-RELATED"/>
    <property type="match status" value="1"/>
</dbReference>
<dbReference type="Pfam" id="PF00009">
    <property type="entry name" value="GTP_EFTU"/>
    <property type="match status" value="1"/>
</dbReference>
<dbReference type="InterPro" id="IPR036412">
    <property type="entry name" value="HAD-like_sf"/>
</dbReference>
<accession>A0A261XYF6</accession>
<evidence type="ECO:0000256" key="3">
    <source>
        <dbReference type="ARBA" id="ARBA00022741"/>
    </source>
</evidence>
<dbReference type="Pfam" id="PF00679">
    <property type="entry name" value="EFG_C"/>
    <property type="match status" value="1"/>
</dbReference>
<feature type="binding site" evidence="8">
    <location>
        <begin position="948"/>
        <end position="951"/>
    </location>
    <ligand>
        <name>GTP</name>
        <dbReference type="ChEBI" id="CHEBI:37565"/>
    </ligand>
</feature>
<dbReference type="InterPro" id="IPR031157">
    <property type="entry name" value="G_TR_CS"/>
</dbReference>
<dbReference type="InterPro" id="IPR005225">
    <property type="entry name" value="Small_GTP-bd"/>
</dbReference>
<keyword evidence="6 8" id="KW-0342">GTP-binding</keyword>
<comment type="caution">
    <text evidence="10">The sequence shown here is derived from an EMBL/GenBank/DDBJ whole genome shotgun (WGS) entry which is preliminary data.</text>
</comment>
<dbReference type="InterPro" id="IPR041095">
    <property type="entry name" value="EFG_II"/>
</dbReference>
<dbReference type="InterPro" id="IPR020568">
    <property type="entry name" value="Ribosomal_Su5_D2-typ_SF"/>
</dbReference>
<dbReference type="Gene3D" id="3.30.230.10">
    <property type="match status" value="1"/>
</dbReference>
<comment type="subcellular location">
    <subcellularLocation>
        <location evidence="8">Mitochondrion</location>
    </subcellularLocation>
</comment>
<dbReference type="Pfam" id="PF14492">
    <property type="entry name" value="EFG_III"/>
    <property type="match status" value="1"/>
</dbReference>
<protein>
    <recommendedName>
        <fullName evidence="8">Ribosome-releasing factor 2, mitochondrial</fullName>
        <shortName evidence="8">RRF2mt</shortName>
    </recommendedName>
    <alternativeName>
        <fullName evidence="8">Elongation factor G 2, mitochondrial</fullName>
        <shortName evidence="8">EF-G2mt</shortName>
        <shortName evidence="8">mEF-G 2</shortName>
    </alternativeName>
</protein>
<dbReference type="Pfam" id="PF03764">
    <property type="entry name" value="EFG_IV"/>
    <property type="match status" value="1"/>
</dbReference>
<dbReference type="PANTHER" id="PTHR43261:SF1">
    <property type="entry name" value="RIBOSOME-RELEASING FACTOR 2, MITOCHONDRIAL"/>
    <property type="match status" value="1"/>
</dbReference>
<organism evidence="10 11">
    <name type="scientific">Bifiguratus adelaidae</name>
    <dbReference type="NCBI Taxonomy" id="1938954"/>
    <lineage>
        <taxon>Eukaryota</taxon>
        <taxon>Fungi</taxon>
        <taxon>Fungi incertae sedis</taxon>
        <taxon>Mucoromycota</taxon>
        <taxon>Mucoromycotina</taxon>
        <taxon>Endogonomycetes</taxon>
        <taxon>Endogonales</taxon>
        <taxon>Endogonales incertae sedis</taxon>
        <taxon>Bifiguratus</taxon>
    </lineage>
</organism>
<gene>
    <name evidence="8" type="primary">MEF2</name>
    <name evidence="10" type="ORF">BZG36_04003</name>
</gene>
<dbReference type="SMART" id="SM00889">
    <property type="entry name" value="EFG_IV"/>
    <property type="match status" value="1"/>
</dbReference>
<dbReference type="CDD" id="cd03713">
    <property type="entry name" value="EFG_mtEFG_C"/>
    <property type="match status" value="1"/>
</dbReference>
<dbReference type="InterPro" id="IPR030851">
    <property type="entry name" value="EFG2"/>
</dbReference>
<dbReference type="Gene3D" id="3.30.70.870">
    <property type="entry name" value="Elongation Factor G (Translational Gtpase), domain 3"/>
    <property type="match status" value="1"/>
</dbReference>
<evidence type="ECO:0000313" key="10">
    <source>
        <dbReference type="EMBL" id="OZJ03390.1"/>
    </source>
</evidence>
<dbReference type="GO" id="GO:0005525">
    <property type="term" value="F:GTP binding"/>
    <property type="evidence" value="ECO:0007669"/>
    <property type="project" value="UniProtKB-UniRule"/>
</dbReference>
<dbReference type="SUPFAM" id="SSF56784">
    <property type="entry name" value="HAD-like"/>
    <property type="match status" value="1"/>
</dbReference>
<feature type="binding site" evidence="8">
    <location>
        <begin position="830"/>
        <end position="837"/>
    </location>
    <ligand>
        <name>GTP</name>
        <dbReference type="ChEBI" id="CHEBI:37565"/>
    </ligand>
</feature>
<dbReference type="CDD" id="cd01886">
    <property type="entry name" value="EF-G"/>
    <property type="match status" value="1"/>
</dbReference>
<dbReference type="NCBIfam" id="TIGR00231">
    <property type="entry name" value="small_GTP"/>
    <property type="match status" value="1"/>
</dbReference>
<dbReference type="FunFam" id="3.40.50.300:FF:000514">
    <property type="entry name" value="Ribosome-releasing factor 2, mitochondrial"/>
    <property type="match status" value="1"/>
</dbReference>
<proteinExistence type="inferred from homology"/>
<dbReference type="CDD" id="cd16262">
    <property type="entry name" value="EFG_III"/>
    <property type="match status" value="1"/>
</dbReference>
<keyword evidence="11" id="KW-1185">Reference proteome</keyword>
<keyword evidence="5 8" id="KW-0496">Mitochondrion</keyword>
<comment type="similarity">
    <text evidence="8">Belongs to the TRAFAC class translation factor GTPase superfamily. Classic translation factor GTPase family. EF-G/EF-2 subfamily.</text>
</comment>
<dbReference type="InterPro" id="IPR003337">
    <property type="entry name" value="Trehalose_PPase"/>
</dbReference>
<dbReference type="CDD" id="cd03788">
    <property type="entry name" value="GT20_TPS"/>
    <property type="match status" value="1"/>
</dbReference>
<comment type="similarity">
    <text evidence="2">In the C-terminal section; belongs to the trehalose phosphatase family.</text>
</comment>
<dbReference type="InterPro" id="IPR009000">
    <property type="entry name" value="Transl_B-barrel_sf"/>
</dbReference>
<evidence type="ECO:0000256" key="1">
    <source>
        <dbReference type="ARBA" id="ARBA00005409"/>
    </source>
</evidence>
<dbReference type="Gene3D" id="3.30.70.240">
    <property type="match status" value="1"/>
</dbReference>
<comment type="similarity">
    <text evidence="1">In the N-terminal section; belongs to the glycosyltransferase 20 family.</text>
</comment>
<dbReference type="GO" id="GO:0032543">
    <property type="term" value="P:mitochondrial translation"/>
    <property type="evidence" value="ECO:0007669"/>
    <property type="project" value="UniProtKB-UniRule"/>
</dbReference>
<dbReference type="InterPro" id="IPR027417">
    <property type="entry name" value="P-loop_NTPase"/>
</dbReference>
<dbReference type="InterPro" id="IPR035649">
    <property type="entry name" value="EFG_V"/>
</dbReference>
<feature type="binding site" evidence="8">
    <location>
        <begin position="894"/>
        <end position="898"/>
    </location>
    <ligand>
        <name>GTP</name>
        <dbReference type="ChEBI" id="CHEBI:37565"/>
    </ligand>
</feature>
<evidence type="ECO:0000256" key="7">
    <source>
        <dbReference type="ARBA" id="ARBA00024731"/>
    </source>
</evidence>
<sequence>MVSTTLPKKSANPVQINRVISVTHQIPYNCNIIRSELPPTSPTREKIKREQAAPLSNIPRRGTVVQPTTSDKWRLLPRRGHSAMYSGIAHLTESYEVLQIGWHGTIHDAVTKELVKEDDLTEEDKADLQKMLWEKQKTVPVFLEDEISHGHYEGFCKGLLWPLLHYIPNEPTDGRSERKNWQDYIEVNQRFADRILEHYREGDLIWIHDYHLLLVPQMLREQLPNAPIGLFFHAPFPSSEIFRCLPYRTEILTGMLGANQAGFQTYAYSRHFISSCTRALGLESTPSGVDFHGHVVSVAVFPIGIDVEKVDTFRKDPGVPPKIEAISELYKGKFIIVGRDTLDFGKGVEQKLRGFENFLEDYPEMHGKVVLIQVSAPALVDSPRLESKIADHVSQINSKYGSLDFTPVHHYHQHIDRDEYYALLSVADLALITSVRDGMNTTSLEYVVCQQKNNAPLILSEFTGNAGSLSAAVIVNPWDYKGVSKAIYDCLSMSEEERLQRHTQLYQHLVSHDARFWAQSFVKQLIEYMALGDVSHTTPYLDINAMKKKFASAKHRVMFFDYDGTLTPIISQPMAAKPPPEMLKYLEELCNDPKNTIWVISGRDTAALDNWLGGIQNLGMSGEHGCFMKAPGVGSWTNLTEELDMAWQDDVAEIFEYYTERTSGSHVEYKKASITWHYRNADPVYGEWQAKECQNHLENSVLSKHPIEILLGKKNIEVRPTAVNKGEIVKRLLAANPDADFVLCAGDDKTDEDMFRTLRKQGPEFEDICFAITVGPEDKKTLANWHVREADDVVKVLGVLVDKVDTSTLREKLTIRDGAVQKTRNIGIIAHIDAGKTTTTERMLHYAGFTPRLGSVDTGDTVMDYLVAERERGITINSAAITFGWKGHKINLIDTPGHVDFTVEVERSVRVLDGAVTVLDGVAGVEAQTETVWRQANRYKVPRIAFVNKMDRVGANFGKSIVEMWKKLAARPLVCQVPVFDDGGNFRRIMDVVEMKMLDWEADKEHGSIVNSRDLVKEDGKLYKLAAGGRTALVETLGELDEELLETFLSTENHLALPSPDIKRAIRRVTCSNTAVPVFCGASFRNLGVQPLLDAVNDYLPSPLDRPSAVAKAAISGKAQDVTIPLNQKDKLRALAFKVTYDARRGPLVFVRVYSGQLDDRSALFNTTTRTKERANKLLLMYAKNAEEVPCITAGNIGVIVGLKDTRTGDTLVAANDSAAIKSRLQLGRIDIPEPVFFASIEPTSTVDEKPLQEALAHLCREDPSLSLTTNPETGQVLIGGMGELHLEIVKDRLLRDFKIRADMGSVRVGYRETCSQPAEATARLDKDMLGKRIKADVQVRVTPLTEDTADMTHGCQLITQPTTTTAEALTPEIVEPLQLGLQGVISRGPLLSHPLHHVRLDVTQLTTYPETTPAALSLATSQAALQALRQASPRLLEPMMDVWVLVQSKDLGAVVSHLGSRAGQVMSVEHVGGEVQEEVDLWVPSVQPIAHDTHAQQQTMIKAHVPLASMAGYSSQLRSLTKGTGRFGMQVLGYGDMSAERQQGVMRELGLF</sequence>